<dbReference type="InterPro" id="IPR052155">
    <property type="entry name" value="Biofilm_reg_signaling"/>
</dbReference>
<dbReference type="NCBIfam" id="TIGR00229">
    <property type="entry name" value="sensory_box"/>
    <property type="match status" value="1"/>
</dbReference>
<dbReference type="Gene3D" id="3.30.70.270">
    <property type="match status" value="1"/>
</dbReference>
<dbReference type="InterPro" id="IPR000700">
    <property type="entry name" value="PAS-assoc_C"/>
</dbReference>
<evidence type="ECO:0000313" key="5">
    <source>
        <dbReference type="Proteomes" id="UP001560045"/>
    </source>
</evidence>
<dbReference type="InterPro" id="IPR043128">
    <property type="entry name" value="Rev_trsase/Diguanyl_cyclase"/>
</dbReference>
<dbReference type="Proteomes" id="UP001560045">
    <property type="component" value="Unassembled WGS sequence"/>
</dbReference>
<keyword evidence="5" id="KW-1185">Reference proteome</keyword>
<protein>
    <submittedName>
        <fullName evidence="4">Diguanylate cyclase</fullName>
        <ecNumber evidence="4">2.7.7.65</ecNumber>
    </submittedName>
</protein>
<feature type="domain" description="GGDEF" evidence="3">
    <location>
        <begin position="171"/>
        <end position="298"/>
    </location>
</feature>
<comment type="caution">
    <text evidence="4">The sequence shown here is derived from an EMBL/GenBank/DDBJ whole genome shotgun (WGS) entry which is preliminary data.</text>
</comment>
<organism evidence="4 5">
    <name type="scientific">Geodermatophilus maliterrae</name>
    <dbReference type="NCBI Taxonomy" id="3162531"/>
    <lineage>
        <taxon>Bacteria</taxon>
        <taxon>Bacillati</taxon>
        <taxon>Actinomycetota</taxon>
        <taxon>Actinomycetes</taxon>
        <taxon>Geodermatophilales</taxon>
        <taxon>Geodermatophilaceae</taxon>
        <taxon>Geodermatophilus</taxon>
    </lineage>
</organism>
<name>A0ABV3XN47_9ACTN</name>
<evidence type="ECO:0000259" key="3">
    <source>
        <dbReference type="PROSITE" id="PS50887"/>
    </source>
</evidence>
<keyword evidence="4" id="KW-0808">Transferase</keyword>
<dbReference type="SUPFAM" id="SSF55785">
    <property type="entry name" value="PYP-like sensor domain (PAS domain)"/>
    <property type="match status" value="1"/>
</dbReference>
<feature type="domain" description="PAC" evidence="2">
    <location>
        <begin position="86"/>
        <end position="139"/>
    </location>
</feature>
<dbReference type="InterPro" id="IPR001610">
    <property type="entry name" value="PAC"/>
</dbReference>
<dbReference type="EMBL" id="JBFNXQ010000108">
    <property type="protein sequence ID" value="MEX5721146.1"/>
    <property type="molecule type" value="Genomic_DNA"/>
</dbReference>
<dbReference type="SMART" id="SM00267">
    <property type="entry name" value="GGDEF"/>
    <property type="match status" value="1"/>
</dbReference>
<dbReference type="InterPro" id="IPR035965">
    <property type="entry name" value="PAS-like_dom_sf"/>
</dbReference>
<reference evidence="4 5" key="1">
    <citation type="submission" date="2024-06" db="EMBL/GenBank/DDBJ databases">
        <title>Draft genome sequence of Geodermatophilus badlandi, a novel member of the Geodermatophilaceae isolated from badland sedimentary rocks in the Red desert, Wyoming, USA.</title>
        <authorList>
            <person name="Ben Tekaya S."/>
            <person name="Nouioui I."/>
            <person name="Flores G.M."/>
            <person name="Shaal M.N."/>
            <person name="Bredoire F."/>
            <person name="Basile F."/>
            <person name="Van Diepen L."/>
            <person name="Ward N.L."/>
        </authorList>
    </citation>
    <scope>NUCLEOTIDE SEQUENCE [LARGE SCALE GENOMIC DNA]</scope>
    <source>
        <strain evidence="4 5">WL48A</strain>
    </source>
</reference>
<dbReference type="SMART" id="SM00091">
    <property type="entry name" value="PAS"/>
    <property type="match status" value="1"/>
</dbReference>
<dbReference type="EC" id="2.7.7.65" evidence="4"/>
<dbReference type="PANTHER" id="PTHR44757:SF2">
    <property type="entry name" value="BIOFILM ARCHITECTURE MAINTENANCE PROTEIN MBAA"/>
    <property type="match status" value="1"/>
</dbReference>
<dbReference type="SMART" id="SM00086">
    <property type="entry name" value="PAC"/>
    <property type="match status" value="1"/>
</dbReference>
<dbReference type="PANTHER" id="PTHR44757">
    <property type="entry name" value="DIGUANYLATE CYCLASE DGCP"/>
    <property type="match status" value="1"/>
</dbReference>
<dbReference type="NCBIfam" id="TIGR00254">
    <property type="entry name" value="GGDEF"/>
    <property type="match status" value="1"/>
</dbReference>
<dbReference type="Pfam" id="PF00990">
    <property type="entry name" value="GGDEF"/>
    <property type="match status" value="1"/>
</dbReference>
<dbReference type="Pfam" id="PF08448">
    <property type="entry name" value="PAS_4"/>
    <property type="match status" value="1"/>
</dbReference>
<dbReference type="PROSITE" id="PS50887">
    <property type="entry name" value="GGDEF"/>
    <property type="match status" value="1"/>
</dbReference>
<evidence type="ECO:0000259" key="1">
    <source>
        <dbReference type="PROSITE" id="PS50112"/>
    </source>
</evidence>
<dbReference type="SUPFAM" id="SSF55073">
    <property type="entry name" value="Nucleotide cyclase"/>
    <property type="match status" value="1"/>
</dbReference>
<dbReference type="RefSeq" id="WP_369209958.1">
    <property type="nucleotide sequence ID" value="NZ_JBFNXQ010000108.1"/>
</dbReference>
<sequence>MFDAEAEPVGTLPPADVGSAFTNSPMGVALATPDGVFLAANATLGELLGVPPEELRGATLFAVIHPEDLGGAVPVWQQLRDHRGRVRHECRVLRPDGAVVPVQVTVSWVDGATAADPPHLVMVIEDVTDRKELEARLLHLSAHDPLTGLPNRLLFHDRLRHALERGHREHTPTCVLVLDLDGFKAVNDEHGHPTGDAVLVAVAERLTGVLRASDTAARLGGDEFAVVCENTERADAERLAVRLQEVLPATLTVGGTTVRVGLSIGIGSIDGGTEPEQAQEAVVRQADAAMYADKARRR</sequence>
<dbReference type="CDD" id="cd01949">
    <property type="entry name" value="GGDEF"/>
    <property type="match status" value="1"/>
</dbReference>
<dbReference type="InterPro" id="IPR013656">
    <property type="entry name" value="PAS_4"/>
</dbReference>
<keyword evidence="4" id="KW-0548">Nucleotidyltransferase</keyword>
<proteinExistence type="predicted"/>
<dbReference type="InterPro" id="IPR000014">
    <property type="entry name" value="PAS"/>
</dbReference>
<dbReference type="InterPro" id="IPR000160">
    <property type="entry name" value="GGDEF_dom"/>
</dbReference>
<dbReference type="PROSITE" id="PS50113">
    <property type="entry name" value="PAC"/>
    <property type="match status" value="1"/>
</dbReference>
<dbReference type="GO" id="GO:0052621">
    <property type="term" value="F:diguanylate cyclase activity"/>
    <property type="evidence" value="ECO:0007669"/>
    <property type="project" value="UniProtKB-EC"/>
</dbReference>
<dbReference type="InterPro" id="IPR029787">
    <property type="entry name" value="Nucleotide_cyclase"/>
</dbReference>
<evidence type="ECO:0000259" key="2">
    <source>
        <dbReference type="PROSITE" id="PS50113"/>
    </source>
</evidence>
<evidence type="ECO:0000313" key="4">
    <source>
        <dbReference type="EMBL" id="MEX5721146.1"/>
    </source>
</evidence>
<dbReference type="CDD" id="cd00130">
    <property type="entry name" value="PAS"/>
    <property type="match status" value="1"/>
</dbReference>
<dbReference type="PROSITE" id="PS50112">
    <property type="entry name" value="PAS"/>
    <property type="match status" value="1"/>
</dbReference>
<feature type="domain" description="PAS" evidence="1">
    <location>
        <begin position="34"/>
        <end position="68"/>
    </location>
</feature>
<gene>
    <name evidence="4" type="ORF">ABQ292_22585</name>
</gene>
<accession>A0ABV3XN47</accession>
<dbReference type="Gene3D" id="3.30.450.20">
    <property type="entry name" value="PAS domain"/>
    <property type="match status" value="1"/>
</dbReference>